<gene>
    <name evidence="2" type="ORF">K737_300071</name>
</gene>
<evidence type="ECO:0000313" key="2">
    <source>
        <dbReference type="EMBL" id="ETZ05492.1"/>
    </source>
</evidence>
<feature type="chain" id="PRO_5001601808" evidence="1">
    <location>
        <begin position="33"/>
        <end position="226"/>
    </location>
</feature>
<keyword evidence="3" id="KW-1185">Reference proteome</keyword>
<protein>
    <submittedName>
        <fullName evidence="2">Uncharacterized protein</fullName>
    </submittedName>
</protein>
<evidence type="ECO:0000256" key="1">
    <source>
        <dbReference type="SAM" id="SignalP"/>
    </source>
</evidence>
<evidence type="ECO:0000313" key="3">
    <source>
        <dbReference type="Proteomes" id="UP000026922"/>
    </source>
</evidence>
<sequence length="226" mass="26993" precursor="true">MKNVKNIIYVKMLNKFFMIVLCALSANIMVHADPNKNLKENLIKKKVDTIILSNEEKIQNFNDFFLKFKKFLEKVKKESEKLKCSEEERILLIQYFVEDFFENVALSCVKFLKKCEPFRLDNKKIKQLKTMGIAKSDAKTQAEKLLRKNKDLSSFLDKKENFFSEYWMLKTILQEKIEVSVDQKLANEKFDFIKSMEIEEKEKEIQKLIPEKKIGFFKKVWSFIKK</sequence>
<name>A0A061JIJ3_9PROT</name>
<comment type="caution">
    <text evidence="2">The sequence shown here is derived from an EMBL/GenBank/DDBJ whole genome shotgun (WGS) entry which is preliminary data.</text>
</comment>
<dbReference type="RefSeq" id="WP_006296865.1">
    <property type="nucleotide sequence ID" value="NZ_ARPM03000034.1"/>
</dbReference>
<accession>A0A061JIJ3</accession>
<reference evidence="2 3" key="1">
    <citation type="journal article" date="2013" name="Genome Announc.">
        <title>Draft Genome Sequence of Holospora undulata Strain HU1, a Micronucleus-Specific Symbiont of the Ciliate Paramecium caudatum.</title>
        <authorList>
            <person name="Dohra H."/>
            <person name="Suzuki H."/>
            <person name="Suzuki T."/>
            <person name="Tanaka K."/>
            <person name="Fujishima M."/>
        </authorList>
    </citation>
    <scope>NUCLEOTIDE SEQUENCE [LARGE SCALE GENOMIC DNA]</scope>
    <source>
        <strain evidence="2 3">HU1</strain>
    </source>
</reference>
<feature type="signal peptide" evidence="1">
    <location>
        <begin position="1"/>
        <end position="32"/>
    </location>
</feature>
<dbReference type="Proteomes" id="UP000026922">
    <property type="component" value="Unassembled WGS sequence"/>
</dbReference>
<dbReference type="AlphaFoldDB" id="A0A061JIJ3"/>
<dbReference type="EMBL" id="ARPM03000034">
    <property type="protein sequence ID" value="ETZ05492.1"/>
    <property type="molecule type" value="Genomic_DNA"/>
</dbReference>
<proteinExistence type="predicted"/>
<keyword evidence="1" id="KW-0732">Signal</keyword>
<organism evidence="2 3">
    <name type="scientific">Holospora undulata HU1</name>
    <dbReference type="NCBI Taxonomy" id="1321371"/>
    <lineage>
        <taxon>Bacteria</taxon>
        <taxon>Pseudomonadati</taxon>
        <taxon>Pseudomonadota</taxon>
        <taxon>Alphaproteobacteria</taxon>
        <taxon>Holosporales</taxon>
        <taxon>Holosporaceae</taxon>
        <taxon>Holospora</taxon>
    </lineage>
</organism>